<dbReference type="SMART" id="SM00256">
    <property type="entry name" value="FBOX"/>
    <property type="match status" value="1"/>
</dbReference>
<feature type="domain" description="F-box" evidence="1">
    <location>
        <begin position="3"/>
        <end position="51"/>
    </location>
</feature>
<gene>
    <name evidence="2" type="ORF">TIS948_LOCUS18359</name>
</gene>
<accession>A0A817SV21</accession>
<dbReference type="GO" id="GO:0006913">
    <property type="term" value="P:nucleocytoplasmic transport"/>
    <property type="evidence" value="ECO:0007669"/>
    <property type="project" value="TreeGrafter"/>
</dbReference>
<dbReference type="CDD" id="cd09917">
    <property type="entry name" value="F-box_SF"/>
    <property type="match status" value="1"/>
</dbReference>
<dbReference type="GO" id="GO:0005634">
    <property type="term" value="C:nucleus"/>
    <property type="evidence" value="ECO:0007669"/>
    <property type="project" value="TreeGrafter"/>
</dbReference>
<dbReference type="SUPFAM" id="SSF81383">
    <property type="entry name" value="F-box domain"/>
    <property type="match status" value="1"/>
</dbReference>
<proteinExistence type="predicted"/>
<dbReference type="SUPFAM" id="SSF52047">
    <property type="entry name" value="RNI-like"/>
    <property type="match status" value="3"/>
</dbReference>
<dbReference type="OrthoDB" id="8436363at2759"/>
<dbReference type="Pfam" id="PF00646">
    <property type="entry name" value="F-box"/>
    <property type="match status" value="1"/>
</dbReference>
<protein>
    <recommendedName>
        <fullName evidence="1">F-box domain-containing protein</fullName>
    </recommendedName>
</protein>
<dbReference type="Proteomes" id="UP000663825">
    <property type="component" value="Unassembled WGS sequence"/>
</dbReference>
<dbReference type="GO" id="GO:0031267">
    <property type="term" value="F:small GTPase binding"/>
    <property type="evidence" value="ECO:0007669"/>
    <property type="project" value="TreeGrafter"/>
</dbReference>
<dbReference type="Gene3D" id="3.80.10.10">
    <property type="entry name" value="Ribonuclease Inhibitor"/>
    <property type="match status" value="5"/>
</dbReference>
<organism evidence="2 3">
    <name type="scientific">Rotaria socialis</name>
    <dbReference type="NCBI Taxonomy" id="392032"/>
    <lineage>
        <taxon>Eukaryota</taxon>
        <taxon>Metazoa</taxon>
        <taxon>Spiralia</taxon>
        <taxon>Gnathifera</taxon>
        <taxon>Rotifera</taxon>
        <taxon>Eurotatoria</taxon>
        <taxon>Bdelloidea</taxon>
        <taxon>Philodinida</taxon>
        <taxon>Philodinidae</taxon>
        <taxon>Rotaria</taxon>
    </lineage>
</organism>
<evidence type="ECO:0000259" key="1">
    <source>
        <dbReference type="PROSITE" id="PS50181"/>
    </source>
</evidence>
<dbReference type="InterPro" id="IPR027038">
    <property type="entry name" value="RanGap"/>
</dbReference>
<dbReference type="InterPro" id="IPR032675">
    <property type="entry name" value="LRR_dom_sf"/>
</dbReference>
<comment type="caution">
    <text evidence="2">The sequence shown here is derived from an EMBL/GenBank/DDBJ whole genome shotgun (WGS) entry which is preliminary data.</text>
</comment>
<dbReference type="AlphaFoldDB" id="A0A817SV21"/>
<evidence type="ECO:0000313" key="3">
    <source>
        <dbReference type="Proteomes" id="UP000663825"/>
    </source>
</evidence>
<dbReference type="GO" id="GO:0005829">
    <property type="term" value="C:cytosol"/>
    <property type="evidence" value="ECO:0007669"/>
    <property type="project" value="TreeGrafter"/>
</dbReference>
<dbReference type="GO" id="GO:0005096">
    <property type="term" value="F:GTPase activator activity"/>
    <property type="evidence" value="ECO:0007669"/>
    <property type="project" value="UniProtKB-KW"/>
</dbReference>
<dbReference type="SMART" id="SM00368">
    <property type="entry name" value="LRR_RI"/>
    <property type="match status" value="13"/>
</dbReference>
<dbReference type="InterPro" id="IPR001810">
    <property type="entry name" value="F-box_dom"/>
</dbReference>
<dbReference type="PANTHER" id="PTHR24113">
    <property type="entry name" value="RAN GTPASE-ACTIVATING PROTEIN 1"/>
    <property type="match status" value="1"/>
</dbReference>
<dbReference type="PANTHER" id="PTHR24113:SF15">
    <property type="entry name" value="NACHT DOMAIN-CONTAINING PROTEIN"/>
    <property type="match status" value="1"/>
</dbReference>
<dbReference type="PROSITE" id="PS51450">
    <property type="entry name" value="LRR"/>
    <property type="match status" value="1"/>
</dbReference>
<evidence type="ECO:0000313" key="2">
    <source>
        <dbReference type="EMBL" id="CAF3301199.1"/>
    </source>
</evidence>
<dbReference type="GO" id="GO:0048471">
    <property type="term" value="C:perinuclear region of cytoplasm"/>
    <property type="evidence" value="ECO:0007669"/>
    <property type="project" value="TreeGrafter"/>
</dbReference>
<dbReference type="Pfam" id="PF13516">
    <property type="entry name" value="LRR_6"/>
    <property type="match status" value="9"/>
</dbReference>
<dbReference type="PROSITE" id="PS50181">
    <property type="entry name" value="FBOX"/>
    <property type="match status" value="1"/>
</dbReference>
<dbReference type="InterPro" id="IPR001611">
    <property type="entry name" value="Leu-rich_rpt"/>
</dbReference>
<dbReference type="EMBL" id="CAJNXB010003220">
    <property type="protein sequence ID" value="CAF3301199.1"/>
    <property type="molecule type" value="Genomic_DNA"/>
</dbReference>
<name>A0A817SV21_9BILA</name>
<sequence>MSNPTLLDLPLELFHGIFEHLDTETIAISVRCVCKKLFNIANNYDKFKLSLARIYGSDLVSISRIVEPVNFVSLAIYVYSDYHQYGKINLFLSLFKLNSFTQLRSLYFYSTSGDTVELFLQQVPLGNLGLLSIINTRDGILGRAIKQTLQSVVQFNIPKLQIYEPKCLERINWPAQCPLEYLMLADCSFSQYRSVLSELSNLRMLIVDNIKMTDKDLKTQEEFSISQNAAKTQDCQHLTSLSIVKFDGTMEDIELILSLTPSLTRLRLISCRKKFDSTFDGSTWERTIGSKLPLLKNFELFLSHEFWRDVKFPLLCEIIAPFQSTFWLNQKHCNFSADYDLWNPIIRLYTTPICATNDQHYYSSGYFKCVLSSKESRYSITQNQGCSVHFSDYSKTALVQTITTLSIKEIKVGSNEMKHLYSALEKNTTIEDLALRDIKLDNNGLKSLAHALSVNKTIIKLNISSNRFGDDGMKHLAEALHNNTTMTMLNISYNNVGDDGARDLANALYNNKTLTNLNLSGNDITNIGVEHLFVALQDNSTLKVLELGSCKTGHKGAMHLACLLRTNQTLTHLDLKYCNIENQGVKELTDALRTNKSLTTLFLSHNKIDAEGVEYLIEALEDNKTLLQIRDISASNDNQNLVSVNVAIQMRNNKVITLTALYLQKNSLGDEGVKYLADALNNNTTLTELNLEQNSIKHEGTKYLADALKNNKALTALYLANNSLGDEGTKFLADALQNHPKLEIVDLGNNKITFIGADCMFIALQNNATLTTLILKNNSGIDCEAISHAISLKNNQTLSEFKFSWEKAGGPGAKYISDMIKNNTVIKTLKISYDQVELGVVQYFLDALKCNKTVTSFDMSFQPMQDNDWTCFADFLRTNETLISLDFHKNNVGNEGIIAVAHALKINQKLVELDLDCLNFHERASQQLFDALALNKTLKLLRAHRPDPAFDMYPETKDLQLINCSNRDIRVQY</sequence>
<dbReference type="InterPro" id="IPR036047">
    <property type="entry name" value="F-box-like_dom_sf"/>
</dbReference>
<reference evidence="2" key="1">
    <citation type="submission" date="2021-02" db="EMBL/GenBank/DDBJ databases">
        <authorList>
            <person name="Nowell W R."/>
        </authorList>
    </citation>
    <scope>NUCLEOTIDE SEQUENCE</scope>
</reference>